<dbReference type="InterPro" id="IPR015840">
    <property type="entry name" value="DNA_MeTrfase_ParB"/>
</dbReference>
<evidence type="ECO:0000256" key="1">
    <source>
        <dbReference type="ARBA" id="ARBA00010203"/>
    </source>
</evidence>
<dbReference type="SUPFAM" id="SSF53335">
    <property type="entry name" value="S-adenosyl-L-methionine-dependent methyltransferases"/>
    <property type="match status" value="1"/>
</dbReference>
<dbReference type="RefSeq" id="WP_013259385.1">
    <property type="nucleotide sequence ID" value="NC_014365.1"/>
</dbReference>
<dbReference type="OrthoDB" id="7806498at2"/>
<keyword evidence="3" id="KW-0808">Transferase</keyword>
<dbReference type="InterPro" id="IPR003115">
    <property type="entry name" value="ParB_N"/>
</dbReference>
<dbReference type="InterPro" id="IPR017985">
    <property type="entry name" value="MeTrfase_CN4_CS"/>
</dbReference>
<evidence type="ECO:0000259" key="9">
    <source>
        <dbReference type="SMART" id="SM00470"/>
    </source>
</evidence>
<comment type="catalytic activity">
    <reaction evidence="7">
        <text>a 2'-deoxycytidine in DNA + S-adenosyl-L-methionine = an N(4)-methyl-2'-deoxycytidine in DNA + S-adenosyl-L-homocysteine + H(+)</text>
        <dbReference type="Rhea" id="RHEA:16857"/>
        <dbReference type="Rhea" id="RHEA-COMP:11369"/>
        <dbReference type="Rhea" id="RHEA-COMP:13674"/>
        <dbReference type="ChEBI" id="CHEBI:15378"/>
        <dbReference type="ChEBI" id="CHEBI:57856"/>
        <dbReference type="ChEBI" id="CHEBI:59789"/>
        <dbReference type="ChEBI" id="CHEBI:85452"/>
        <dbReference type="ChEBI" id="CHEBI:137933"/>
        <dbReference type="EC" id="2.1.1.113"/>
    </reaction>
</comment>
<gene>
    <name evidence="10" type="ordered locus">Deba_2592</name>
</gene>
<dbReference type="HOGENOM" id="CLU_024927_0_0_7"/>
<protein>
    <recommendedName>
        <fullName evidence="8">Methyltransferase</fullName>
        <ecNumber evidence="8">2.1.1.-</ecNumber>
    </recommendedName>
</protein>
<dbReference type="SMART" id="SM00470">
    <property type="entry name" value="ParB"/>
    <property type="match status" value="1"/>
</dbReference>
<accession>E1QK53</accession>
<reference evidence="10 11" key="1">
    <citation type="journal article" date="2010" name="Stand. Genomic Sci.">
        <title>Complete genome sequence of Desulfarculus baarsii type strain (2st14).</title>
        <authorList>
            <person name="Sun H."/>
            <person name="Spring S."/>
            <person name="Lapidus A."/>
            <person name="Davenport K."/>
            <person name="Del Rio T.G."/>
            <person name="Tice H."/>
            <person name="Nolan M."/>
            <person name="Copeland A."/>
            <person name="Cheng J.F."/>
            <person name="Lucas S."/>
            <person name="Tapia R."/>
            <person name="Goodwin L."/>
            <person name="Pitluck S."/>
            <person name="Ivanova N."/>
            <person name="Pagani I."/>
            <person name="Mavromatis K."/>
            <person name="Ovchinnikova G."/>
            <person name="Pati A."/>
            <person name="Chen A."/>
            <person name="Palaniappan K."/>
            <person name="Hauser L."/>
            <person name="Chang Y.J."/>
            <person name="Jeffries C.D."/>
            <person name="Detter J.C."/>
            <person name="Han C."/>
            <person name="Rohde M."/>
            <person name="Brambilla E."/>
            <person name="Goker M."/>
            <person name="Woyke T."/>
            <person name="Bristow J."/>
            <person name="Eisen J.A."/>
            <person name="Markowitz V."/>
            <person name="Hugenholtz P."/>
            <person name="Kyrpides N.C."/>
            <person name="Klenk H.P."/>
            <person name="Land M."/>
        </authorList>
    </citation>
    <scope>NUCLEOTIDE SEQUENCE [LARGE SCALE GENOMIC DNA]</scope>
    <source>
        <strain evidence="11">ATCC 33931 / DSM 2075 / LMG 7858 / VKM B-1802 / 2st14</strain>
    </source>
</reference>
<dbReference type="eggNOG" id="COG0863">
    <property type="taxonomic scope" value="Bacteria"/>
</dbReference>
<dbReference type="AlphaFoldDB" id="E1QK53"/>
<dbReference type="GO" id="GO:0003677">
    <property type="term" value="F:DNA binding"/>
    <property type="evidence" value="ECO:0007669"/>
    <property type="project" value="UniProtKB-KW"/>
</dbReference>
<dbReference type="STRING" id="644282.Deba_2592"/>
<dbReference type="Pfam" id="PF01555">
    <property type="entry name" value="N6_N4_Mtase"/>
    <property type="match status" value="1"/>
</dbReference>
<evidence type="ECO:0000313" key="11">
    <source>
        <dbReference type="Proteomes" id="UP000009047"/>
    </source>
</evidence>
<dbReference type="GO" id="GO:0032259">
    <property type="term" value="P:methylation"/>
    <property type="evidence" value="ECO:0007669"/>
    <property type="project" value="UniProtKB-KW"/>
</dbReference>
<dbReference type="Gene3D" id="3.40.50.150">
    <property type="entry name" value="Vaccinia Virus protein VP39"/>
    <property type="match status" value="1"/>
</dbReference>
<keyword evidence="4" id="KW-0949">S-adenosyl-L-methionine</keyword>
<dbReference type="GO" id="GO:0015667">
    <property type="term" value="F:site-specific DNA-methyltransferase (cytosine-N4-specific) activity"/>
    <property type="evidence" value="ECO:0007669"/>
    <property type="project" value="UniProtKB-EC"/>
</dbReference>
<dbReference type="GO" id="GO:0009307">
    <property type="term" value="P:DNA restriction-modification system"/>
    <property type="evidence" value="ECO:0007669"/>
    <property type="project" value="UniProtKB-KW"/>
</dbReference>
<dbReference type="KEGG" id="dbr:Deba_2592"/>
<dbReference type="Proteomes" id="UP000009047">
    <property type="component" value="Chromosome"/>
</dbReference>
<dbReference type="PRINTS" id="PR00508">
    <property type="entry name" value="S21N4MTFRASE"/>
</dbReference>
<dbReference type="Gene3D" id="3.90.1530.10">
    <property type="entry name" value="Conserved hypothetical protein from pyrococcus furiosus pfu- 392566-001, ParB domain"/>
    <property type="match status" value="1"/>
</dbReference>
<keyword evidence="11" id="KW-1185">Reference proteome</keyword>
<evidence type="ECO:0000256" key="5">
    <source>
        <dbReference type="ARBA" id="ARBA00022747"/>
    </source>
</evidence>
<dbReference type="SUPFAM" id="SSF110849">
    <property type="entry name" value="ParB/Sulfiredoxin"/>
    <property type="match status" value="1"/>
</dbReference>
<dbReference type="InterPro" id="IPR002941">
    <property type="entry name" value="DNA_methylase_N4/N6"/>
</dbReference>
<dbReference type="PROSITE" id="PS00093">
    <property type="entry name" value="N4_MTASE"/>
    <property type="match status" value="1"/>
</dbReference>
<dbReference type="InterPro" id="IPR029063">
    <property type="entry name" value="SAM-dependent_MTases_sf"/>
</dbReference>
<dbReference type="eggNOG" id="COG1475">
    <property type="taxonomic scope" value="Bacteria"/>
</dbReference>
<keyword evidence="6" id="KW-0238">DNA-binding</keyword>
<name>E1QK53_DESB2</name>
<dbReference type="PIRSF" id="PIRSF036758">
    <property type="entry name" value="Aden_M_ParB"/>
    <property type="match status" value="1"/>
</dbReference>
<evidence type="ECO:0000256" key="7">
    <source>
        <dbReference type="ARBA" id="ARBA00049120"/>
    </source>
</evidence>
<feature type="domain" description="ParB-like N-terminal" evidence="9">
    <location>
        <begin position="18"/>
        <end position="104"/>
    </location>
</feature>
<dbReference type="Pfam" id="PF02195">
    <property type="entry name" value="ParB_N"/>
    <property type="match status" value="1"/>
</dbReference>
<dbReference type="InterPro" id="IPR036086">
    <property type="entry name" value="ParB/Sulfiredoxin_sf"/>
</dbReference>
<dbReference type="CDD" id="cd16403">
    <property type="entry name" value="ParB_N_like_MT"/>
    <property type="match status" value="1"/>
</dbReference>
<dbReference type="GO" id="GO:0008170">
    <property type="term" value="F:N-methyltransferase activity"/>
    <property type="evidence" value="ECO:0007669"/>
    <property type="project" value="InterPro"/>
</dbReference>
<keyword evidence="5" id="KW-0680">Restriction system</keyword>
<organism evidence="10 11">
    <name type="scientific">Desulfarculus baarsii (strain ATCC 33931 / DSM 2075 / LMG 7858 / VKM B-1802 / 2st14)</name>
    <dbReference type="NCBI Taxonomy" id="644282"/>
    <lineage>
        <taxon>Bacteria</taxon>
        <taxon>Pseudomonadati</taxon>
        <taxon>Thermodesulfobacteriota</taxon>
        <taxon>Desulfarculia</taxon>
        <taxon>Desulfarculales</taxon>
        <taxon>Desulfarculaceae</taxon>
        <taxon>Desulfarculus</taxon>
    </lineage>
</organism>
<dbReference type="InterPro" id="IPR001091">
    <property type="entry name" value="RM_Methyltransferase"/>
</dbReference>
<evidence type="ECO:0000256" key="3">
    <source>
        <dbReference type="ARBA" id="ARBA00022679"/>
    </source>
</evidence>
<comment type="similarity">
    <text evidence="1">Belongs to the N(4)/N(6)-methyltransferase family. N(4) subfamily.</text>
</comment>
<dbReference type="EC" id="2.1.1.-" evidence="8"/>
<dbReference type="EMBL" id="CP002085">
    <property type="protein sequence ID" value="ADK85946.1"/>
    <property type="molecule type" value="Genomic_DNA"/>
</dbReference>
<sequence length="472" mass="52303">MTASAYLSDLVAPDLRVEYRLVEELIPYARNARTHGEAQIAQIAGSIREFGFNNPVLVDGERGIIAGHGRVLAARRLGMTSVPVIELTHLSPVQKKAFVLADNRLALEAGWDREVLALEVADLAEMGFDVTLAGFAEKELKDLCQSESSPERVEVLDHEDELPDPSPATVSRSGDLWLLGQHRLLCGDSTLAEAVTKVMSGQRAALLFTSPPYGNKRDYTTGGIADWDGLMRGVFANAPMGQGGQVLVNLGLIHEKNEWHPYWEGWLDWMRGQGWRRFAWYVWDQGFGLPGDWNGRFGPSHEFVFHFNRQSRRPHKIMPCIHAGEDRDFKSGLRGKDGVVQKWNGKTFQTQESKIPDSVARIFRHQARGIETGHPAVFPVALPEHFMLAFTDPEDVCFEPFSGSGTSLVAAQKTGRICQAIELAPEYCDIAIRRFAGLFPQESITLEDGRTFDEVSAERAGDASDSGSQNNA</sequence>
<keyword evidence="2" id="KW-0489">Methyltransferase</keyword>
<evidence type="ECO:0000256" key="6">
    <source>
        <dbReference type="ARBA" id="ARBA00023125"/>
    </source>
</evidence>
<evidence type="ECO:0000256" key="4">
    <source>
        <dbReference type="ARBA" id="ARBA00022691"/>
    </source>
</evidence>
<evidence type="ECO:0000256" key="8">
    <source>
        <dbReference type="RuleBase" id="RU362026"/>
    </source>
</evidence>
<proteinExistence type="inferred from homology"/>
<evidence type="ECO:0000256" key="2">
    <source>
        <dbReference type="ARBA" id="ARBA00022603"/>
    </source>
</evidence>
<dbReference type="REBASE" id="27157">
    <property type="entry name" value="M1.DbaKORF2592P"/>
</dbReference>
<evidence type="ECO:0000313" key="10">
    <source>
        <dbReference type="EMBL" id="ADK85946.1"/>
    </source>
</evidence>